<feature type="region of interest" description="Disordered" evidence="1">
    <location>
        <begin position="1"/>
        <end position="272"/>
    </location>
</feature>
<name>A0A8K0VUV0_9PLEO</name>
<feature type="compositionally biased region" description="Polar residues" evidence="1">
    <location>
        <begin position="100"/>
        <end position="111"/>
    </location>
</feature>
<evidence type="ECO:0000313" key="3">
    <source>
        <dbReference type="Proteomes" id="UP000813461"/>
    </source>
</evidence>
<feature type="compositionally biased region" description="Polar residues" evidence="1">
    <location>
        <begin position="183"/>
        <end position="192"/>
    </location>
</feature>
<feature type="compositionally biased region" description="Polar residues" evidence="1">
    <location>
        <begin position="1"/>
        <end position="13"/>
    </location>
</feature>
<protein>
    <submittedName>
        <fullName evidence="2">Uncharacterized protein</fullName>
    </submittedName>
</protein>
<organism evidence="2 3">
    <name type="scientific">Paraphoma chrysanthemicola</name>
    <dbReference type="NCBI Taxonomy" id="798071"/>
    <lineage>
        <taxon>Eukaryota</taxon>
        <taxon>Fungi</taxon>
        <taxon>Dikarya</taxon>
        <taxon>Ascomycota</taxon>
        <taxon>Pezizomycotina</taxon>
        <taxon>Dothideomycetes</taxon>
        <taxon>Pleosporomycetidae</taxon>
        <taxon>Pleosporales</taxon>
        <taxon>Pleosporineae</taxon>
        <taxon>Phaeosphaeriaceae</taxon>
        <taxon>Paraphoma</taxon>
    </lineage>
</organism>
<feature type="compositionally biased region" description="Basic and acidic residues" evidence="1">
    <location>
        <begin position="157"/>
        <end position="172"/>
    </location>
</feature>
<accession>A0A8K0VUV0</accession>
<gene>
    <name evidence="2" type="ORF">FB567DRAFT_133936</name>
</gene>
<comment type="caution">
    <text evidence="2">The sequence shown here is derived from an EMBL/GenBank/DDBJ whole genome shotgun (WGS) entry which is preliminary data.</text>
</comment>
<dbReference type="OrthoDB" id="5429993at2759"/>
<proteinExistence type="predicted"/>
<dbReference type="AlphaFoldDB" id="A0A8K0VUV0"/>
<reference evidence="2" key="1">
    <citation type="journal article" date="2021" name="Nat. Commun.">
        <title>Genetic determinants of endophytism in the Arabidopsis root mycobiome.</title>
        <authorList>
            <person name="Mesny F."/>
            <person name="Miyauchi S."/>
            <person name="Thiergart T."/>
            <person name="Pickel B."/>
            <person name="Atanasova L."/>
            <person name="Karlsson M."/>
            <person name="Huettel B."/>
            <person name="Barry K.W."/>
            <person name="Haridas S."/>
            <person name="Chen C."/>
            <person name="Bauer D."/>
            <person name="Andreopoulos W."/>
            <person name="Pangilinan J."/>
            <person name="LaButti K."/>
            <person name="Riley R."/>
            <person name="Lipzen A."/>
            <person name="Clum A."/>
            <person name="Drula E."/>
            <person name="Henrissat B."/>
            <person name="Kohler A."/>
            <person name="Grigoriev I.V."/>
            <person name="Martin F.M."/>
            <person name="Hacquard S."/>
        </authorList>
    </citation>
    <scope>NUCLEOTIDE SEQUENCE</scope>
    <source>
        <strain evidence="2">MPI-SDFR-AT-0120</strain>
    </source>
</reference>
<keyword evidence="3" id="KW-1185">Reference proteome</keyword>
<dbReference type="Proteomes" id="UP000813461">
    <property type="component" value="Unassembled WGS sequence"/>
</dbReference>
<feature type="compositionally biased region" description="Basic and acidic residues" evidence="1">
    <location>
        <begin position="239"/>
        <end position="250"/>
    </location>
</feature>
<sequence length="520" mass="56282">MEESTQPKGNDSTAHGLESRLRPPQGRPSSYHSDVDGTKRRSLLPQPGHTRHTSQLADAAPARAGPIPQPTASSRPRPKSIYQTGDSFLQARKAEDKPTNTRSIRPPNSISKPPEPQLAGLDRTRSLRRPNVSAHSNSASKPSGHGRAQSTSNVPVSRREGAVAKLSTERPKSLLPALGGNGKSNAISTAAESTAPRASARLAGLSRTDSSKIRSEGPSGGAPTRPVSRPEDPIGPQSRRREAVRDEHTRTARPAFTTLQQHFTPRKTGKAPTSTFLHPAPAPSVSSLPPEIVSLQSELLQLHFLHQRSTETSQQWEASAQRSLHKKFGEVASLHQAMLERERAGQEQKNIQALLQWTDGVSSSKLIQYIQVLSGPLHELPGLVEPGGRLQRLMGVFQDWVSQVEHTWAARLNFDGNSSVEGLGDSWRAENAALTRKVISFSRDLDQISPPSSGSSIACIVDTCKIMLKGLADELDVMQAIEAEVAVNEKEWVASRLQAIADHVGSHPSVNNGDTAAWRT</sequence>
<evidence type="ECO:0000313" key="2">
    <source>
        <dbReference type="EMBL" id="KAH7078365.1"/>
    </source>
</evidence>
<dbReference type="EMBL" id="JAGMVJ010000017">
    <property type="protein sequence ID" value="KAH7078365.1"/>
    <property type="molecule type" value="Genomic_DNA"/>
</dbReference>
<evidence type="ECO:0000256" key="1">
    <source>
        <dbReference type="SAM" id="MobiDB-lite"/>
    </source>
</evidence>